<dbReference type="STRING" id="888268.A0A1E5UK51"/>
<comment type="caution">
    <text evidence="1">The sequence shown here is derived from an EMBL/GenBank/DDBJ whole genome shotgun (WGS) entry which is preliminary data.</text>
</comment>
<accession>A0A1E5UK51</accession>
<dbReference type="InterPro" id="IPR007658">
    <property type="entry name" value="DUF594"/>
</dbReference>
<gene>
    <name evidence="1" type="ORF">BAE44_0025754</name>
</gene>
<dbReference type="Pfam" id="PF04578">
    <property type="entry name" value="DUF594"/>
    <property type="match status" value="1"/>
</dbReference>
<dbReference type="PANTHER" id="PTHR31325">
    <property type="entry name" value="OS01G0798800 PROTEIN-RELATED"/>
    <property type="match status" value="1"/>
</dbReference>
<feature type="non-terminal residue" evidence="1">
    <location>
        <position position="1"/>
    </location>
</feature>
<proteinExistence type="predicted"/>
<dbReference type="OrthoDB" id="679155at2759"/>
<reference evidence="1 2" key="1">
    <citation type="submission" date="2016-09" db="EMBL/GenBank/DDBJ databases">
        <title>The draft genome of Dichanthelium oligosanthes: A C3 panicoid grass species.</title>
        <authorList>
            <person name="Studer A.J."/>
            <person name="Schnable J.C."/>
            <person name="Brutnell T.P."/>
        </authorList>
    </citation>
    <scope>NUCLEOTIDE SEQUENCE [LARGE SCALE GENOMIC DNA]</scope>
    <source>
        <strain evidence="2">cv. Kellogg 1175</strain>
        <tissue evidence="1">Leaf</tissue>
    </source>
</reference>
<organism evidence="1 2">
    <name type="scientific">Dichanthelium oligosanthes</name>
    <dbReference type="NCBI Taxonomy" id="888268"/>
    <lineage>
        <taxon>Eukaryota</taxon>
        <taxon>Viridiplantae</taxon>
        <taxon>Streptophyta</taxon>
        <taxon>Embryophyta</taxon>
        <taxon>Tracheophyta</taxon>
        <taxon>Spermatophyta</taxon>
        <taxon>Magnoliopsida</taxon>
        <taxon>Liliopsida</taxon>
        <taxon>Poales</taxon>
        <taxon>Poaceae</taxon>
        <taxon>PACMAD clade</taxon>
        <taxon>Panicoideae</taxon>
        <taxon>Panicodae</taxon>
        <taxon>Paniceae</taxon>
        <taxon>Dichantheliinae</taxon>
        <taxon>Dichanthelium</taxon>
    </lineage>
</organism>
<dbReference type="AlphaFoldDB" id="A0A1E5UK51"/>
<dbReference type="Proteomes" id="UP000095767">
    <property type="component" value="Unassembled WGS sequence"/>
</dbReference>
<evidence type="ECO:0000313" key="1">
    <source>
        <dbReference type="EMBL" id="OEL13227.1"/>
    </source>
</evidence>
<sequence>LTNGVTSLQANQVFDQLPWACTLPTTAHTILAWHIATTICEEDNKGTSNHSHALVARSLSKYCAYLVVFAPSLLPDHSCVSGTIVDALVREASVFLKGVITPAQRCQHLIAKYDADPESDCLIIRGARFGAQLIWEIQDPAVRWKVLHDFWAEFMTYVAPSKDARAHLETMNRGGEFITHL</sequence>
<name>A0A1E5UK51_9POAL</name>
<keyword evidence="2" id="KW-1185">Reference proteome</keyword>
<protein>
    <submittedName>
        <fullName evidence="1">Uncharacterized protein</fullName>
    </submittedName>
</protein>
<dbReference type="EMBL" id="LWDX02074085">
    <property type="protein sequence ID" value="OEL13227.1"/>
    <property type="molecule type" value="Genomic_DNA"/>
</dbReference>
<evidence type="ECO:0000313" key="2">
    <source>
        <dbReference type="Proteomes" id="UP000095767"/>
    </source>
</evidence>